<organism evidence="2 3">
    <name type="scientific">Teredinibacter turnerae (strain ATCC 39867 / T7901)</name>
    <dbReference type="NCBI Taxonomy" id="377629"/>
    <lineage>
        <taxon>Bacteria</taxon>
        <taxon>Pseudomonadati</taxon>
        <taxon>Pseudomonadota</taxon>
        <taxon>Gammaproteobacteria</taxon>
        <taxon>Cellvibrionales</taxon>
        <taxon>Cellvibrionaceae</taxon>
        <taxon>Teredinibacter</taxon>
    </lineage>
</organism>
<dbReference type="Proteomes" id="UP000009080">
    <property type="component" value="Chromosome"/>
</dbReference>
<dbReference type="RefSeq" id="WP_015818284.1">
    <property type="nucleotide sequence ID" value="NC_012997.1"/>
</dbReference>
<proteinExistence type="predicted"/>
<feature type="transmembrane region" description="Helical" evidence="1">
    <location>
        <begin position="138"/>
        <end position="168"/>
    </location>
</feature>
<keyword evidence="1" id="KW-0472">Membrane</keyword>
<feature type="transmembrane region" description="Helical" evidence="1">
    <location>
        <begin position="110"/>
        <end position="131"/>
    </location>
</feature>
<accession>C5BS20</accession>
<feature type="transmembrane region" description="Helical" evidence="1">
    <location>
        <begin position="180"/>
        <end position="203"/>
    </location>
</feature>
<dbReference type="STRING" id="377629.TERTU_3623"/>
<dbReference type="eggNOG" id="COG3235">
    <property type="taxonomic scope" value="Bacteria"/>
</dbReference>
<dbReference type="AlphaFoldDB" id="C5BS20"/>
<evidence type="ECO:0000313" key="2">
    <source>
        <dbReference type="EMBL" id="ACR12172.1"/>
    </source>
</evidence>
<feature type="transmembrane region" description="Helical" evidence="1">
    <location>
        <begin position="74"/>
        <end position="98"/>
    </location>
</feature>
<feature type="transmembrane region" description="Helical" evidence="1">
    <location>
        <begin position="44"/>
        <end position="67"/>
    </location>
</feature>
<sequence length="219" mass="24720">MNLLVDLPNALFYFSVILTTPVFVWAVYSARWRKLMAVSERQHLWYGAIIGLGLSWAFMGVSVLGIFRLHPMLVTILTLMFGFRLAAIAGAAALFVSWLCGVGTFQTLPFTWLVSVLLPAAVTTCLLYWVSRTRIQNLFLYTLGVGFVGGLLTPVVIALSSLAFFWVFQPFYLPLYSDNIYLLFLFVFPEGFLNGMMTSAFAVMTPHLLKTYDDDFYLK</sequence>
<protein>
    <submittedName>
        <fullName evidence="2">Membrane protein</fullName>
    </submittedName>
</protein>
<dbReference type="OrthoDB" id="5297929at2"/>
<keyword evidence="1" id="KW-0812">Transmembrane</keyword>
<keyword evidence="3" id="KW-1185">Reference proteome</keyword>
<dbReference type="EMBL" id="CP001614">
    <property type="protein sequence ID" value="ACR12172.1"/>
    <property type="molecule type" value="Genomic_DNA"/>
</dbReference>
<keyword evidence="1" id="KW-1133">Transmembrane helix</keyword>
<name>C5BS20_TERTT</name>
<feature type="transmembrane region" description="Helical" evidence="1">
    <location>
        <begin position="12"/>
        <end position="32"/>
    </location>
</feature>
<dbReference type="HOGENOM" id="CLU_081268_1_0_6"/>
<dbReference type="Gene3D" id="1.10.1760.20">
    <property type="match status" value="1"/>
</dbReference>
<dbReference type="KEGG" id="ttu:TERTU_3623"/>
<evidence type="ECO:0000313" key="3">
    <source>
        <dbReference type="Proteomes" id="UP000009080"/>
    </source>
</evidence>
<evidence type="ECO:0000256" key="1">
    <source>
        <dbReference type="SAM" id="Phobius"/>
    </source>
</evidence>
<reference evidence="2 3" key="1">
    <citation type="journal article" date="2009" name="PLoS ONE">
        <title>The complete genome of Teredinibacter turnerae T7901: an intracellular endosymbiont of marine wood-boring bivalves (shipworms).</title>
        <authorList>
            <person name="Yang J.C."/>
            <person name="Madupu R."/>
            <person name="Durkin A.S."/>
            <person name="Ekborg N.A."/>
            <person name="Pedamallu C.S."/>
            <person name="Hostetler J.B."/>
            <person name="Radune D."/>
            <person name="Toms B.S."/>
            <person name="Henrissat B."/>
            <person name="Coutinho P.M."/>
            <person name="Schwarz S."/>
            <person name="Field L."/>
            <person name="Trindade-Silva A.E."/>
            <person name="Soares C.A.G."/>
            <person name="Elshahawi S."/>
            <person name="Hanora A."/>
            <person name="Schmidt E.W."/>
            <person name="Haygood M.G."/>
            <person name="Posfai J."/>
            <person name="Benner J."/>
            <person name="Madinger C."/>
            <person name="Nove J."/>
            <person name="Anton B."/>
            <person name="Chaudhary K."/>
            <person name="Foster J."/>
            <person name="Holman A."/>
            <person name="Kumar S."/>
            <person name="Lessard P.A."/>
            <person name="Luyten Y.A."/>
            <person name="Slatko B."/>
            <person name="Wood N."/>
            <person name="Wu B."/>
            <person name="Teplitski M."/>
            <person name="Mougous J.D."/>
            <person name="Ward N."/>
            <person name="Eisen J.A."/>
            <person name="Badger J.H."/>
            <person name="Distel D.L."/>
        </authorList>
    </citation>
    <scope>NUCLEOTIDE SEQUENCE [LARGE SCALE GENOMIC DNA]</scope>
    <source>
        <strain evidence="3">ATCC 39867 / T7901</strain>
    </source>
</reference>
<gene>
    <name evidence="2" type="ordered locus">TERTU_3623</name>
</gene>